<keyword evidence="4" id="KW-1185">Reference proteome</keyword>
<name>A0A840ID94_9ACTN</name>
<proteinExistence type="predicted"/>
<reference evidence="3 4" key="1">
    <citation type="submission" date="2020-08" db="EMBL/GenBank/DDBJ databases">
        <title>Genomic Encyclopedia of Archaeal and Bacterial Type Strains, Phase II (KMG-II): from individual species to whole genera.</title>
        <authorList>
            <person name="Goeker M."/>
        </authorList>
    </citation>
    <scope>NUCLEOTIDE SEQUENCE [LARGE SCALE GENOMIC DNA]</scope>
    <source>
        <strain evidence="3 4">DSM 23288</strain>
    </source>
</reference>
<comment type="caution">
    <text evidence="3">The sequence shown here is derived from an EMBL/GenBank/DDBJ whole genome shotgun (WGS) entry which is preliminary data.</text>
</comment>
<evidence type="ECO:0000313" key="3">
    <source>
        <dbReference type="EMBL" id="MBB4662732.1"/>
    </source>
</evidence>
<evidence type="ECO:0000313" key="4">
    <source>
        <dbReference type="Proteomes" id="UP000585272"/>
    </source>
</evidence>
<dbReference type="RefSeq" id="WP_183342139.1">
    <property type="nucleotide sequence ID" value="NZ_JACHNU010000002.1"/>
</dbReference>
<gene>
    <name evidence="3" type="ORF">BDZ31_002318</name>
</gene>
<dbReference type="AlphaFoldDB" id="A0A840ID94"/>
<evidence type="ECO:0000256" key="1">
    <source>
        <dbReference type="SAM" id="MobiDB-lite"/>
    </source>
</evidence>
<feature type="chain" id="PRO_5039716877" evidence="2">
    <location>
        <begin position="26"/>
        <end position="254"/>
    </location>
</feature>
<accession>A0A840ID94</accession>
<feature type="signal peptide" evidence="2">
    <location>
        <begin position="1"/>
        <end position="25"/>
    </location>
</feature>
<feature type="region of interest" description="Disordered" evidence="1">
    <location>
        <begin position="50"/>
        <end position="69"/>
    </location>
</feature>
<dbReference type="EMBL" id="JACHNU010000002">
    <property type="protein sequence ID" value="MBB4662732.1"/>
    <property type="molecule type" value="Genomic_DNA"/>
</dbReference>
<sequence>MSRRLLVPLLSALALLLAAGPAALAAAAPPSAPLAAAAVDDETWVDDDACSDDPEVDLPPCEESWDDGSGDDAELCDVALEVEPLRASGAKDSEEWSEDDEAWVDDETWLDDCEPLAPTVGGLAVAVAGRGAATRLRVAFSLDLPGAVELTLARVESGVTRRRRCVAAPARAAGKRSKHARRRAAKRAGRRCTRTVALRGVVAVDGVEGANAVELRRRWGGRALAAGSYRLTATPVDEGGRGATAAFALRGRAR</sequence>
<keyword evidence="2" id="KW-0732">Signal</keyword>
<organism evidence="3 4">
    <name type="scientific">Conexibacter arvalis</name>
    <dbReference type="NCBI Taxonomy" id="912552"/>
    <lineage>
        <taxon>Bacteria</taxon>
        <taxon>Bacillati</taxon>
        <taxon>Actinomycetota</taxon>
        <taxon>Thermoleophilia</taxon>
        <taxon>Solirubrobacterales</taxon>
        <taxon>Conexibacteraceae</taxon>
        <taxon>Conexibacter</taxon>
    </lineage>
</organism>
<dbReference type="Proteomes" id="UP000585272">
    <property type="component" value="Unassembled WGS sequence"/>
</dbReference>
<evidence type="ECO:0000256" key="2">
    <source>
        <dbReference type="SAM" id="SignalP"/>
    </source>
</evidence>
<protein>
    <submittedName>
        <fullName evidence="3">Uncharacterized protein</fullName>
    </submittedName>
</protein>